<evidence type="ECO:0000256" key="1">
    <source>
        <dbReference type="SAM" id="MobiDB-lite"/>
    </source>
</evidence>
<dbReference type="Proteomes" id="UP000003986">
    <property type="component" value="Unassembled WGS sequence"/>
</dbReference>
<dbReference type="EMBL" id="DS999644">
    <property type="protein sequence ID" value="EFE78214.2"/>
    <property type="molecule type" value="Genomic_DNA"/>
</dbReference>
<evidence type="ECO:0000313" key="2">
    <source>
        <dbReference type="EMBL" id="EFE78214.2"/>
    </source>
</evidence>
<dbReference type="AlphaFoldDB" id="D6AU54"/>
<sequence>MPSEEFSSEDNVMAFRRARGTAGPVNGADELPGTAQEPAASPATVLNAERGIINTGTVHGGQHITTVELSDRLDRIDRIDRGADGDL</sequence>
<organism evidence="2 3">
    <name type="scientific">Streptomyces filamentosus NRRL 15998</name>
    <dbReference type="NCBI Taxonomy" id="457431"/>
    <lineage>
        <taxon>Bacteria</taxon>
        <taxon>Bacillati</taxon>
        <taxon>Actinomycetota</taxon>
        <taxon>Actinomycetes</taxon>
        <taxon>Kitasatosporales</taxon>
        <taxon>Streptomycetaceae</taxon>
        <taxon>Streptomyces</taxon>
    </lineage>
</organism>
<reference evidence="3" key="2">
    <citation type="submission" date="2008-12" db="EMBL/GenBank/DDBJ databases">
        <title>Annotation of Streptomyces roseosporus strain NRRL 15998.</title>
        <authorList>
            <consortium name="The Broad Institute Genome Sequencing Platform"/>
            <consortium name="Broad Institute Microbial Sequencing Center"/>
            <person name="Fischbach M."/>
            <person name="Ward D."/>
            <person name="Young S."/>
            <person name="Kodira C.D."/>
            <person name="Zeng Q."/>
            <person name="Koehrsen M."/>
            <person name="Godfrey P."/>
            <person name="Alvarado L."/>
            <person name="Berlin A.M."/>
            <person name="Borenstein D."/>
            <person name="Chen Z."/>
            <person name="Engels R."/>
            <person name="Freedman E."/>
            <person name="Gellesch M."/>
            <person name="Goldberg J."/>
            <person name="Griggs A."/>
            <person name="Gujja S."/>
            <person name="Heiman D.I."/>
            <person name="Hepburn T.A."/>
            <person name="Howarth C."/>
            <person name="Jen D."/>
            <person name="Larson L."/>
            <person name="Lewis B."/>
            <person name="Mehta T."/>
            <person name="Park D."/>
            <person name="Pearson M."/>
            <person name="Roberts A."/>
            <person name="Saif S."/>
            <person name="Shea T.D."/>
            <person name="Shenoy N."/>
            <person name="Sisk P."/>
            <person name="Stolte C."/>
            <person name="Sykes S.N."/>
            <person name="Walk T."/>
            <person name="White J."/>
            <person name="Yandava C."/>
            <person name="Straight P."/>
            <person name="Clardy J."/>
            <person name="Hung D."/>
            <person name="Kolter R."/>
            <person name="Mekalanos J."/>
            <person name="Walker S."/>
            <person name="Walsh C.T."/>
            <person name="Wieland B.L.C."/>
            <person name="Ilzarbe M."/>
            <person name="Galagan J."/>
            <person name="Nusbaum C."/>
            <person name="Birren B."/>
        </authorList>
    </citation>
    <scope>NUCLEOTIDE SEQUENCE [LARGE SCALE GENOMIC DNA]</scope>
    <source>
        <strain evidence="3">NRRL 15998</strain>
    </source>
</reference>
<reference evidence="3" key="1">
    <citation type="submission" date="2008-10" db="EMBL/GenBank/DDBJ databases">
        <authorList>
            <person name="Molnar K."/>
        </authorList>
    </citation>
    <scope>NUCLEOTIDE SEQUENCE [LARGE SCALE GENOMIC DNA]</scope>
    <source>
        <strain evidence="3">NRRL 15998</strain>
    </source>
</reference>
<name>D6AU54_STRFL</name>
<protein>
    <submittedName>
        <fullName evidence="2">Predicted protein</fullName>
    </submittedName>
</protein>
<evidence type="ECO:0000313" key="3">
    <source>
        <dbReference type="Proteomes" id="UP000003986"/>
    </source>
</evidence>
<accession>D6AU54</accession>
<proteinExistence type="predicted"/>
<gene>
    <name evidence="2" type="ORF">SSGG_05581</name>
</gene>
<feature type="region of interest" description="Disordered" evidence="1">
    <location>
        <begin position="1"/>
        <end position="41"/>
    </location>
</feature>